<gene>
    <name evidence="1" type="ORF">M5X19_15755</name>
</gene>
<organism evidence="1 2">
    <name type="scientific">Paenibacillus alginolyticus</name>
    <dbReference type="NCBI Taxonomy" id="59839"/>
    <lineage>
        <taxon>Bacteria</taxon>
        <taxon>Bacillati</taxon>
        <taxon>Bacillota</taxon>
        <taxon>Bacilli</taxon>
        <taxon>Bacillales</taxon>
        <taxon>Paenibacillaceae</taxon>
        <taxon>Paenibacillus</taxon>
    </lineage>
</organism>
<sequence length="51" mass="5981">MIEKFERVVQEFGSRDFIFGDDEQIHDVLDISAISKDDLPELSIYLANEYE</sequence>
<protein>
    <submittedName>
        <fullName evidence="1">Uncharacterized protein</fullName>
    </submittedName>
</protein>
<name>A0ABT4GDS6_9BACL</name>
<dbReference type="RefSeq" id="WP_268616043.1">
    <property type="nucleotide sequence ID" value="NZ_JAMDMX010000046.1"/>
</dbReference>
<comment type="caution">
    <text evidence="1">The sequence shown here is derived from an EMBL/GenBank/DDBJ whole genome shotgun (WGS) entry which is preliminary data.</text>
</comment>
<reference evidence="1 2" key="1">
    <citation type="submission" date="2022-05" db="EMBL/GenBank/DDBJ databases">
        <title>Genome Sequencing of Bee-Associated Microbes.</title>
        <authorList>
            <person name="Dunlap C."/>
        </authorList>
    </citation>
    <scope>NUCLEOTIDE SEQUENCE [LARGE SCALE GENOMIC DNA]</scope>
    <source>
        <strain evidence="1 2">NRRL B-14421</strain>
    </source>
</reference>
<evidence type="ECO:0000313" key="2">
    <source>
        <dbReference type="Proteomes" id="UP001527099"/>
    </source>
</evidence>
<keyword evidence="2" id="KW-1185">Reference proteome</keyword>
<dbReference type="Proteomes" id="UP001527099">
    <property type="component" value="Unassembled WGS sequence"/>
</dbReference>
<proteinExistence type="predicted"/>
<evidence type="ECO:0000313" key="1">
    <source>
        <dbReference type="EMBL" id="MCY9694348.1"/>
    </source>
</evidence>
<accession>A0ABT4GDS6</accession>
<dbReference type="EMBL" id="JAMDMX010000046">
    <property type="protein sequence ID" value="MCY9694348.1"/>
    <property type="molecule type" value="Genomic_DNA"/>
</dbReference>